<accession>A0A238UDK3</accession>
<proteinExistence type="predicted"/>
<dbReference type="KEGG" id="tje:TJEJU_3597"/>
<dbReference type="PROSITE" id="PS51257">
    <property type="entry name" value="PROKAR_LIPOPROTEIN"/>
    <property type="match status" value="1"/>
</dbReference>
<evidence type="ECO:0000313" key="1">
    <source>
        <dbReference type="EMBL" id="SNR17241.1"/>
    </source>
</evidence>
<reference evidence="1 2" key="1">
    <citation type="submission" date="2017-07" db="EMBL/GenBank/DDBJ databases">
        <authorList>
            <person name="Sun Z.S."/>
            <person name="Albrecht U."/>
            <person name="Echele G."/>
            <person name="Lee C.C."/>
        </authorList>
    </citation>
    <scope>NUCLEOTIDE SEQUENCE [LARGE SCALE GENOMIC DNA]</scope>
    <source>
        <strain evidence="2">type strain: KCTC 22618</strain>
    </source>
</reference>
<organism evidence="1 2">
    <name type="scientific">Tenacibaculum jejuense</name>
    <dbReference type="NCBI Taxonomy" id="584609"/>
    <lineage>
        <taxon>Bacteria</taxon>
        <taxon>Pseudomonadati</taxon>
        <taxon>Bacteroidota</taxon>
        <taxon>Flavobacteriia</taxon>
        <taxon>Flavobacteriales</taxon>
        <taxon>Flavobacteriaceae</taxon>
        <taxon>Tenacibaculum</taxon>
    </lineage>
</organism>
<dbReference type="OrthoDB" id="1443058at2"/>
<dbReference type="EMBL" id="LT899436">
    <property type="protein sequence ID" value="SNR17241.1"/>
    <property type="molecule type" value="Genomic_DNA"/>
</dbReference>
<name>A0A238UDK3_9FLAO</name>
<keyword evidence="2" id="KW-1185">Reference proteome</keyword>
<dbReference type="RefSeq" id="WP_095074302.1">
    <property type="nucleotide sequence ID" value="NZ_LT899436.1"/>
</dbReference>
<sequence length="241" mass="28530">MKTYQLTLFLICLYFLTSCKKDEYIQLKLPKENLEIHSFGLEQMGRKENKIILKNSKSYKELEKYISELDSLKTTESINFQPKYTIVSDSFKLSLNNEKLGIEYLTKEKKHIKLIKDIHYEEVFSLNFLGSEANEYKKYGDFYGIGRFKKDTYLFCGLAPDSVKYWYKKGDWKFLNKEKQLVAEGTFDVFTDTIKGHGGCFYPYKYSKIDTKKWKFYNGEQELTTPSLSLIYQLEKLKITD</sequence>
<evidence type="ECO:0008006" key="3">
    <source>
        <dbReference type="Google" id="ProtNLM"/>
    </source>
</evidence>
<dbReference type="Proteomes" id="UP000215214">
    <property type="component" value="Chromosome TJEJU"/>
</dbReference>
<evidence type="ECO:0000313" key="2">
    <source>
        <dbReference type="Proteomes" id="UP000215214"/>
    </source>
</evidence>
<protein>
    <recommendedName>
        <fullName evidence="3">Lipoprotein</fullName>
    </recommendedName>
</protein>
<dbReference type="AlphaFoldDB" id="A0A238UDK3"/>
<gene>
    <name evidence="1" type="ORF">TJEJU_3597</name>
</gene>